<feature type="transmembrane region" description="Helical" evidence="1">
    <location>
        <begin position="130"/>
        <end position="148"/>
    </location>
</feature>
<accession>A0A3D9DIR9</accession>
<name>A0A3D9DIR9_9FLAO</name>
<dbReference type="AlphaFoldDB" id="A0A3D9DIR9"/>
<feature type="transmembrane region" description="Helical" evidence="1">
    <location>
        <begin position="208"/>
        <end position="227"/>
    </location>
</feature>
<reference evidence="2 3" key="1">
    <citation type="journal article" date="2010" name="Syst. Appl. Microbiol.">
        <title>Four new species of Chryseobacterium from the rhizosphere of coastal sand dune plants, Chryseobacterium elymi sp. nov., Chryseobacterium hagamense sp. nov., Chryseobacterium lathyri sp. nov. and Chryseobacterium rhizosphaerae sp. nov.</title>
        <authorList>
            <person name="Cho S.H."/>
            <person name="Lee K.S."/>
            <person name="Shin D.S."/>
            <person name="Han J.H."/>
            <person name="Park K.S."/>
            <person name="Lee C.H."/>
            <person name="Park K.H."/>
            <person name="Kim S.B."/>
        </authorList>
    </citation>
    <scope>NUCLEOTIDE SEQUENCE [LARGE SCALE GENOMIC DNA]</scope>
    <source>
        <strain evidence="2 3">KCTC 22547</strain>
    </source>
</reference>
<gene>
    <name evidence="2" type="ORF">DRF60_09640</name>
</gene>
<sequence>MVESISNILKYLQKKNIHLDRKEFSFQINSHPAFPSLLSIMSALNVNYISNFAIEIDNSEIDELPDDFMTFITIKDNKQELAFVEKTNQDFVINGRYKVNAKDFLSSWNNIVVLIDEDQSIVKKKADGRYKLMLAGSFVLIVLVYIYFKINLNSFIFLFLSLCGFFLAVVSLRKVFGIESPVVDKVCSGTYTDCSLSGDKTTGFVSHFGNFSLAYFLVNVISLLFLCNSGSEAVFFTIQKILLIIILPVIGYSLFYQLFKIKKVCPLCIGIIIILLLQTYILLI</sequence>
<dbReference type="Proteomes" id="UP000257030">
    <property type="component" value="Unassembled WGS sequence"/>
</dbReference>
<keyword evidence="3" id="KW-1185">Reference proteome</keyword>
<feature type="transmembrane region" description="Helical" evidence="1">
    <location>
        <begin position="154"/>
        <end position="172"/>
    </location>
</feature>
<protein>
    <submittedName>
        <fullName evidence="2">Uncharacterized protein</fullName>
    </submittedName>
</protein>
<dbReference type="CDD" id="cd12921">
    <property type="entry name" value="VKOR_4"/>
    <property type="match status" value="1"/>
</dbReference>
<organism evidence="2 3">
    <name type="scientific">Chryseobacterium elymi</name>
    <dbReference type="NCBI Taxonomy" id="395936"/>
    <lineage>
        <taxon>Bacteria</taxon>
        <taxon>Pseudomonadati</taxon>
        <taxon>Bacteroidota</taxon>
        <taxon>Flavobacteriia</taxon>
        <taxon>Flavobacteriales</taxon>
        <taxon>Weeksellaceae</taxon>
        <taxon>Chryseobacterium group</taxon>
        <taxon>Chryseobacterium</taxon>
    </lineage>
</organism>
<evidence type="ECO:0000313" key="2">
    <source>
        <dbReference type="EMBL" id="REC77924.1"/>
    </source>
</evidence>
<feature type="transmembrane region" description="Helical" evidence="1">
    <location>
        <begin position="233"/>
        <end position="255"/>
    </location>
</feature>
<dbReference type="OrthoDB" id="1100563at2"/>
<keyword evidence="1" id="KW-0812">Transmembrane</keyword>
<dbReference type="EMBL" id="QNUH01000007">
    <property type="protein sequence ID" value="REC77924.1"/>
    <property type="molecule type" value="Genomic_DNA"/>
</dbReference>
<keyword evidence="1" id="KW-1133">Transmembrane helix</keyword>
<dbReference type="RefSeq" id="WP_116011893.1">
    <property type="nucleotide sequence ID" value="NZ_QNUH01000007.1"/>
</dbReference>
<proteinExistence type="predicted"/>
<evidence type="ECO:0000256" key="1">
    <source>
        <dbReference type="SAM" id="Phobius"/>
    </source>
</evidence>
<evidence type="ECO:0000313" key="3">
    <source>
        <dbReference type="Proteomes" id="UP000257030"/>
    </source>
</evidence>
<feature type="transmembrane region" description="Helical" evidence="1">
    <location>
        <begin position="264"/>
        <end position="283"/>
    </location>
</feature>
<dbReference type="Gene3D" id="1.20.1440.130">
    <property type="entry name" value="VKOR domain"/>
    <property type="match status" value="1"/>
</dbReference>
<keyword evidence="1" id="KW-0472">Membrane</keyword>
<comment type="caution">
    <text evidence="2">The sequence shown here is derived from an EMBL/GenBank/DDBJ whole genome shotgun (WGS) entry which is preliminary data.</text>
</comment>
<dbReference type="InterPro" id="IPR038354">
    <property type="entry name" value="VKOR_sf"/>
</dbReference>